<dbReference type="Proteomes" id="UP000298050">
    <property type="component" value="Unassembled WGS sequence"/>
</dbReference>
<keyword evidence="2" id="KW-0413">Isomerase</keyword>
<reference evidence="2 3" key="1">
    <citation type="submission" date="2019-04" db="EMBL/GenBank/DDBJ databases">
        <title>Taxonomy of novel Haliea sp. from mangrove soil of West Coast of India.</title>
        <authorList>
            <person name="Verma A."/>
            <person name="Kumar P."/>
            <person name="Krishnamurthi S."/>
        </authorList>
    </citation>
    <scope>NUCLEOTIDE SEQUENCE [LARGE SCALE GENOMIC DNA]</scope>
    <source>
        <strain evidence="2 3">SAOS-164</strain>
    </source>
</reference>
<protein>
    <submittedName>
        <fullName evidence="2">Peptidyl-prolyl cis-trans isomerase</fullName>
    </submittedName>
</protein>
<dbReference type="OrthoDB" id="196786at2"/>
<feature type="domain" description="PpiC" evidence="1">
    <location>
        <begin position="117"/>
        <end position="233"/>
    </location>
</feature>
<dbReference type="Pfam" id="PF13145">
    <property type="entry name" value="Rotamase_2"/>
    <property type="match status" value="1"/>
</dbReference>
<keyword evidence="3" id="KW-1185">Reference proteome</keyword>
<proteinExistence type="predicted"/>
<sequence length="306" mass="34157">MSRTLTALFREPLLQFLAIGAVLFALDHYFTLQRDDPHQIIVGPDQVSELVNVFFQGQGRLPEQEEIDNLIVKWSQNEIFYREARAMGLDQGDEMMRNRLVLKMRNVIFNRVVEQPPEDGELQQWFELNRANYDIPERYSLELLTPEGTTDAAAADAMAASYNGPGAAQPAESHHYSRRSADNLASMFDDASRDTLLAAPAGQWVAIAPEDKWLLARVVEVHPAVPAEFETVKTQVARDFKKAASGMQVSDMATEIADKYQLHLEFDDGDIREILANTTTYDVGPVTAQSRSLKARAGVTNAGNDS</sequence>
<gene>
    <name evidence="2" type="ORF">E4634_20270</name>
</gene>
<evidence type="ECO:0000313" key="3">
    <source>
        <dbReference type="Proteomes" id="UP000298050"/>
    </source>
</evidence>
<dbReference type="AlphaFoldDB" id="A0A4Z0LUI0"/>
<organism evidence="2 3">
    <name type="scientific">Mangrovimicrobium sediminis</name>
    <dbReference type="NCBI Taxonomy" id="2562682"/>
    <lineage>
        <taxon>Bacteria</taxon>
        <taxon>Pseudomonadati</taxon>
        <taxon>Pseudomonadota</taxon>
        <taxon>Gammaproteobacteria</taxon>
        <taxon>Cellvibrionales</taxon>
        <taxon>Halieaceae</taxon>
        <taxon>Mangrovimicrobium</taxon>
    </lineage>
</organism>
<accession>A0A4Z0LUI0</accession>
<dbReference type="RefSeq" id="WP_135446506.1">
    <property type="nucleotide sequence ID" value="NZ_SRLE01000017.1"/>
</dbReference>
<dbReference type="InterPro" id="IPR000297">
    <property type="entry name" value="PPIase_PpiC"/>
</dbReference>
<evidence type="ECO:0000313" key="2">
    <source>
        <dbReference type="EMBL" id="TGD70941.1"/>
    </source>
</evidence>
<name>A0A4Z0LUI0_9GAMM</name>
<dbReference type="EMBL" id="SRLE01000017">
    <property type="protein sequence ID" value="TGD70941.1"/>
    <property type="molecule type" value="Genomic_DNA"/>
</dbReference>
<dbReference type="GO" id="GO:0003755">
    <property type="term" value="F:peptidyl-prolyl cis-trans isomerase activity"/>
    <property type="evidence" value="ECO:0007669"/>
    <property type="project" value="InterPro"/>
</dbReference>
<comment type="caution">
    <text evidence="2">The sequence shown here is derived from an EMBL/GenBank/DDBJ whole genome shotgun (WGS) entry which is preliminary data.</text>
</comment>
<evidence type="ECO:0000259" key="1">
    <source>
        <dbReference type="Pfam" id="PF13145"/>
    </source>
</evidence>